<evidence type="ECO:0000313" key="1">
    <source>
        <dbReference type="EMBL" id="PNT61618.1"/>
    </source>
</evidence>
<evidence type="ECO:0008006" key="4">
    <source>
        <dbReference type="Google" id="ProtNLM"/>
    </source>
</evidence>
<dbReference type="EMBL" id="CM000884">
    <property type="protein sequence ID" value="PNT61618.1"/>
    <property type="molecule type" value="Genomic_DNA"/>
</dbReference>
<reference evidence="1" key="2">
    <citation type="submission" date="2017-06" db="EMBL/GenBank/DDBJ databases">
        <title>WGS assembly of Brachypodium distachyon.</title>
        <authorList>
            <consortium name="The International Brachypodium Initiative"/>
            <person name="Lucas S."/>
            <person name="Harmon-Smith M."/>
            <person name="Lail K."/>
            <person name="Tice H."/>
            <person name="Grimwood J."/>
            <person name="Bruce D."/>
            <person name="Barry K."/>
            <person name="Shu S."/>
            <person name="Lindquist E."/>
            <person name="Wang M."/>
            <person name="Pitluck S."/>
            <person name="Vogel J.P."/>
            <person name="Garvin D.F."/>
            <person name="Mockler T.C."/>
            <person name="Schmutz J."/>
            <person name="Rokhsar D."/>
            <person name="Bevan M.W."/>
        </authorList>
    </citation>
    <scope>NUCLEOTIDE SEQUENCE</scope>
    <source>
        <strain evidence="1">Bd21</strain>
    </source>
</reference>
<dbReference type="SUPFAM" id="SSF54637">
    <property type="entry name" value="Thioesterase/thiol ester dehydrase-isomerase"/>
    <property type="match status" value="1"/>
</dbReference>
<accession>A0A2K2CHV8</accession>
<gene>
    <name evidence="2" type="primary">LOC100838144</name>
    <name evidence="1" type="ORF">BRADI_5g17830v3</name>
</gene>
<dbReference type="CDD" id="cd00586">
    <property type="entry name" value="4HBT"/>
    <property type="match status" value="1"/>
</dbReference>
<dbReference type="OrthoDB" id="588330at2759"/>
<reference evidence="2" key="3">
    <citation type="submission" date="2018-08" db="UniProtKB">
        <authorList>
            <consortium name="EnsemblPlants"/>
        </authorList>
    </citation>
    <scope>IDENTIFICATION</scope>
    <source>
        <strain evidence="2">cv. Bd21</strain>
    </source>
</reference>
<dbReference type="ExpressionAtlas" id="A0A2K2CHV8">
    <property type="expression patterns" value="baseline and differential"/>
</dbReference>
<name>A0A2K2CHV8_BRADI</name>
<sequence length="216" mass="24445">MQQIGAPVPLANHQFLQHPCRICTAGAGRSNSGHLLMSLHKAYLHRHQFRVAPRTSSTLQAVTTSTVDQNSNIRKDKYFKVEMEVHETELDQYGVVNNVIYTSYIQNGRDKLLESLGISVDSIISKGDALALSELRLKYFAPLKHCQNGDRFVVKTKLMEIKGVRIIFEHIIETLADHKLVLEAKGTAVCLNKDYRPTRVFPDMSTKLLQYFSSDD</sequence>
<dbReference type="InterPro" id="IPR050563">
    <property type="entry name" value="4-hydroxybenzoyl-CoA_TE"/>
</dbReference>
<dbReference type="AlphaFoldDB" id="A0A2K2CHV8"/>
<organism evidence="1">
    <name type="scientific">Brachypodium distachyon</name>
    <name type="common">Purple false brome</name>
    <name type="synonym">Trachynia distachya</name>
    <dbReference type="NCBI Taxonomy" id="15368"/>
    <lineage>
        <taxon>Eukaryota</taxon>
        <taxon>Viridiplantae</taxon>
        <taxon>Streptophyta</taxon>
        <taxon>Embryophyta</taxon>
        <taxon>Tracheophyta</taxon>
        <taxon>Spermatophyta</taxon>
        <taxon>Magnoliopsida</taxon>
        <taxon>Liliopsida</taxon>
        <taxon>Poales</taxon>
        <taxon>Poaceae</taxon>
        <taxon>BOP clade</taxon>
        <taxon>Pooideae</taxon>
        <taxon>Stipodae</taxon>
        <taxon>Brachypodieae</taxon>
        <taxon>Brachypodium</taxon>
    </lineage>
</organism>
<dbReference type="Gene3D" id="3.10.129.10">
    <property type="entry name" value="Hotdog Thioesterase"/>
    <property type="match status" value="1"/>
</dbReference>
<reference evidence="1 2" key="1">
    <citation type="journal article" date="2010" name="Nature">
        <title>Genome sequencing and analysis of the model grass Brachypodium distachyon.</title>
        <authorList>
            <consortium name="International Brachypodium Initiative"/>
        </authorList>
    </citation>
    <scope>NUCLEOTIDE SEQUENCE [LARGE SCALE GENOMIC DNA]</scope>
    <source>
        <strain evidence="1 2">Bd21</strain>
    </source>
</reference>
<dbReference type="InterPro" id="IPR029069">
    <property type="entry name" value="HotDog_dom_sf"/>
</dbReference>
<dbReference type="EnsemblPlants" id="PNT61618">
    <property type="protein sequence ID" value="PNT61618"/>
    <property type="gene ID" value="BRADI_5g17830v3"/>
</dbReference>
<dbReference type="FunFam" id="3.10.129.10:FF:000066">
    <property type="entry name" value="Acyl-acyl carrier protein thioesterase ATL3 chloroplastic"/>
    <property type="match status" value="1"/>
</dbReference>
<proteinExistence type="predicted"/>
<dbReference type="PANTHER" id="PTHR31793:SF25">
    <property type="entry name" value="OS04G0553100 PROTEIN"/>
    <property type="match status" value="1"/>
</dbReference>
<dbReference type="GO" id="GO:0016297">
    <property type="term" value="F:fatty acyl-[ACP] hydrolase activity"/>
    <property type="evidence" value="ECO:0000318"/>
    <property type="project" value="GO_Central"/>
</dbReference>
<dbReference type="Gramene" id="PNT61618">
    <property type="protein sequence ID" value="PNT61618"/>
    <property type="gene ID" value="BRADI_5g17830v3"/>
</dbReference>
<dbReference type="Pfam" id="PF13279">
    <property type="entry name" value="4HBT_2"/>
    <property type="match status" value="1"/>
</dbReference>
<dbReference type="PANTHER" id="PTHR31793">
    <property type="entry name" value="4-HYDROXYBENZOYL-COA THIOESTERASE FAMILY MEMBER"/>
    <property type="match status" value="1"/>
</dbReference>
<evidence type="ECO:0000313" key="3">
    <source>
        <dbReference type="Proteomes" id="UP000008810"/>
    </source>
</evidence>
<keyword evidence="3" id="KW-1185">Reference proteome</keyword>
<evidence type="ECO:0000313" key="2">
    <source>
        <dbReference type="EnsemblPlants" id="PNT61618"/>
    </source>
</evidence>
<protein>
    <recommendedName>
        <fullName evidence="4">Thioesterase domain-containing protein</fullName>
    </recommendedName>
</protein>
<dbReference type="Proteomes" id="UP000008810">
    <property type="component" value="Chromosome 5"/>
</dbReference>
<dbReference type="GO" id="GO:0009507">
    <property type="term" value="C:chloroplast"/>
    <property type="evidence" value="ECO:0000318"/>
    <property type="project" value="GO_Central"/>
</dbReference>